<feature type="transmembrane region" description="Helical" evidence="8">
    <location>
        <begin position="300"/>
        <end position="322"/>
    </location>
</feature>
<dbReference type="Pfam" id="PF08376">
    <property type="entry name" value="NIT"/>
    <property type="match status" value="1"/>
</dbReference>
<sequence length="1150" mass="120005">MLILVPTAVGVFLSGARVVSSIDGVNDHRLAGRAAEQAGHLRDLAQALGLERDAALWWDSAGRTSAHLKVSDRARADVDRKLEIVHADLELVDHTYGDDVTTMVKQVFGDLDALENLRETRDPARYSYLISDLLKLHEELERVTDEPTLLTGMRGLVALAKVKEEVSVQRVNILLADDRPEFIDEGDVERFVADRARQADRIADFGHWAGVEAADKLMKALGDEVVYRVDDVKKQVIQTASVAVATKEPARRLLGGRGEVKEWFEDNTKVIGLVSGVEKEIAADLQANADALADDEQRNALVAGASILALLVLVLLTTVLIARSLVSPLRHLRSEALEIAGFRLPDVVRNLRLSNDAKPPVVSPIELSTEDEIAEVAQAFDEVHRQAVRLAAEEAGLRSNINSMFVNLSRRTQTLVERQIALIDRLEKGEQDGGRLSDLFKLDHLATRMRRNSENLLVLAGHEHTRRRSQPAKLVDVVRASLSEVEDYERVQVKVHRATAVIGSTANDIVHLVAELVENAIQFSPRHTQVLVGSSLIEGGAALLTVADSGIGMTQEELAEANRRLSEPPVVDVSVSRRMGLFVVGRLALRHGIRVQLRPGEGSGVVAMVLLPASIVVQQGKNAPQAPLGGRATAMASSASREGTRPFGGSTTGPFAGETSGAFSRDAAQAQPYGGSGGSGALGFPSGPLEYHSGPQDMSGLSPGSTSGPHRVPGTTTGPQPILGEAAGSTTTGGLPRRSPRQKNGDTGSSAVPSTASGSDSGLFSRPGTSDSGAYPNPAVSDSGGFSRHGVSDSGVYPNPALSDSGAFPMPGTSDSGAFPNPAVSDSGGFPMPGSSDSGAFRRPGASDSGGFSQPGVSDSGVYPNPALSDSGTFPTSSGTGAHALPTHSDSGPFRLGGVADTGGHRIPGPADSGPFRRTAETGDTGQSGFSAWTAAPGGAYDSRADSVRPGAYYDSDPDTASMPAVDLSPMESEGEFLPIFASVESAWFRRADSADGEEASVGVPVSAGEAGATRAGAVGPVGSVGGIGGVGAAARSPEGRPATAEPADGRGSGETWETAADAGWQAAAAASRPTMGGVTAAGLPKRTPKANLVPGTAALGAPTPVPQAAPVSADRMRERMSGFQQGVRRGRAEIREESAHPRAEEEENS</sequence>
<feature type="compositionally biased region" description="Basic and acidic residues" evidence="7">
    <location>
        <begin position="1131"/>
        <end position="1144"/>
    </location>
</feature>
<dbReference type="EC" id="2.7.13.3" evidence="2"/>
<comment type="catalytic activity">
    <reaction evidence="1">
        <text>ATP + protein L-histidine = ADP + protein N-phospho-L-histidine.</text>
        <dbReference type="EC" id="2.7.13.3"/>
    </reaction>
</comment>
<feature type="region of interest" description="Disordered" evidence="7">
    <location>
        <begin position="1033"/>
        <end position="1056"/>
    </location>
</feature>
<keyword evidence="6" id="KW-0902">Two-component regulatory system</keyword>
<dbReference type="Gene3D" id="6.10.340.10">
    <property type="match status" value="1"/>
</dbReference>
<feature type="compositionally biased region" description="Polar residues" evidence="7">
    <location>
        <begin position="868"/>
        <end position="880"/>
    </location>
</feature>
<organism evidence="10 11">
    <name type="scientific">Sinosporangium album</name>
    <dbReference type="NCBI Taxonomy" id="504805"/>
    <lineage>
        <taxon>Bacteria</taxon>
        <taxon>Bacillati</taxon>
        <taxon>Actinomycetota</taxon>
        <taxon>Actinomycetes</taxon>
        <taxon>Streptosporangiales</taxon>
        <taxon>Streptosporangiaceae</taxon>
        <taxon>Sinosporangium</taxon>
    </lineage>
</organism>
<feature type="compositionally biased region" description="Polar residues" evidence="7">
    <location>
        <begin position="922"/>
        <end position="931"/>
    </location>
</feature>
<evidence type="ECO:0000256" key="4">
    <source>
        <dbReference type="ARBA" id="ARBA00022679"/>
    </source>
</evidence>
<dbReference type="PANTHER" id="PTHR44936:SF9">
    <property type="entry name" value="SENSOR PROTEIN CREC"/>
    <property type="match status" value="1"/>
</dbReference>
<protein>
    <recommendedName>
        <fullName evidence="2">histidine kinase</fullName>
        <ecNumber evidence="2">2.7.13.3</ecNumber>
    </recommendedName>
</protein>
<feature type="domain" description="Histidine kinase/HSP90-like ATPase" evidence="9">
    <location>
        <begin position="504"/>
        <end position="615"/>
    </location>
</feature>
<proteinExistence type="predicted"/>
<name>A0A1G7V9W4_9ACTN</name>
<dbReference type="SUPFAM" id="SSF55874">
    <property type="entry name" value="ATPase domain of HSP90 chaperone/DNA topoisomerase II/histidine kinase"/>
    <property type="match status" value="1"/>
</dbReference>
<keyword evidence="3" id="KW-0597">Phosphoprotein</keyword>
<evidence type="ECO:0000256" key="1">
    <source>
        <dbReference type="ARBA" id="ARBA00000085"/>
    </source>
</evidence>
<evidence type="ECO:0000313" key="11">
    <source>
        <dbReference type="Proteomes" id="UP000198923"/>
    </source>
</evidence>
<feature type="region of interest" description="Disordered" evidence="7">
    <location>
        <begin position="1068"/>
        <end position="1150"/>
    </location>
</feature>
<evidence type="ECO:0000256" key="3">
    <source>
        <dbReference type="ARBA" id="ARBA00022553"/>
    </source>
</evidence>
<dbReference type="InterPro" id="IPR003594">
    <property type="entry name" value="HATPase_dom"/>
</dbReference>
<keyword evidence="11" id="KW-1185">Reference proteome</keyword>
<reference evidence="10 11" key="1">
    <citation type="submission" date="2016-10" db="EMBL/GenBank/DDBJ databases">
        <authorList>
            <person name="de Groot N.N."/>
        </authorList>
    </citation>
    <scope>NUCLEOTIDE SEQUENCE [LARGE SCALE GENOMIC DNA]</scope>
    <source>
        <strain evidence="10 11">CPCC 201354</strain>
    </source>
</reference>
<keyword evidence="8" id="KW-0812">Transmembrane</keyword>
<keyword evidence="5 10" id="KW-0418">Kinase</keyword>
<evidence type="ECO:0000256" key="8">
    <source>
        <dbReference type="SAM" id="Phobius"/>
    </source>
</evidence>
<keyword evidence="8" id="KW-1133">Transmembrane helix</keyword>
<accession>A0A1G7V9W4</accession>
<dbReference type="SMART" id="SM00387">
    <property type="entry name" value="HATPase_c"/>
    <property type="match status" value="1"/>
</dbReference>
<dbReference type="GO" id="GO:0004673">
    <property type="term" value="F:protein histidine kinase activity"/>
    <property type="evidence" value="ECO:0007669"/>
    <property type="project" value="UniProtKB-EC"/>
</dbReference>
<evidence type="ECO:0000313" key="10">
    <source>
        <dbReference type="EMBL" id="SDG56517.1"/>
    </source>
</evidence>
<dbReference type="InterPro" id="IPR050980">
    <property type="entry name" value="2C_sensor_his_kinase"/>
</dbReference>
<evidence type="ECO:0000256" key="5">
    <source>
        <dbReference type="ARBA" id="ARBA00022777"/>
    </source>
</evidence>
<keyword evidence="4" id="KW-0808">Transferase</keyword>
<feature type="compositionally biased region" description="Polar residues" evidence="7">
    <location>
        <begin position="745"/>
        <end position="772"/>
    </location>
</feature>
<dbReference type="PANTHER" id="PTHR44936">
    <property type="entry name" value="SENSOR PROTEIN CREC"/>
    <property type="match status" value="1"/>
</dbReference>
<dbReference type="Pfam" id="PF02518">
    <property type="entry name" value="HATPase_c"/>
    <property type="match status" value="1"/>
</dbReference>
<feature type="compositionally biased region" description="Polar residues" evidence="7">
    <location>
        <begin position="702"/>
        <end position="719"/>
    </location>
</feature>
<dbReference type="AlphaFoldDB" id="A0A1G7V9W4"/>
<evidence type="ECO:0000256" key="6">
    <source>
        <dbReference type="ARBA" id="ARBA00023012"/>
    </source>
</evidence>
<dbReference type="Proteomes" id="UP000198923">
    <property type="component" value="Unassembled WGS sequence"/>
</dbReference>
<keyword evidence="8" id="KW-0472">Membrane</keyword>
<dbReference type="InterPro" id="IPR036890">
    <property type="entry name" value="HATPase_C_sf"/>
</dbReference>
<gene>
    <name evidence="10" type="ORF">SAMN05421505_105184</name>
</gene>
<dbReference type="GO" id="GO:0000160">
    <property type="term" value="P:phosphorelay signal transduction system"/>
    <property type="evidence" value="ECO:0007669"/>
    <property type="project" value="UniProtKB-KW"/>
</dbReference>
<evidence type="ECO:0000256" key="2">
    <source>
        <dbReference type="ARBA" id="ARBA00012438"/>
    </source>
</evidence>
<dbReference type="Gene3D" id="3.30.565.10">
    <property type="entry name" value="Histidine kinase-like ATPase, C-terminal domain"/>
    <property type="match status" value="1"/>
</dbReference>
<dbReference type="STRING" id="504805.SAMN05421505_105184"/>
<dbReference type="EMBL" id="FNCN01000005">
    <property type="protein sequence ID" value="SDG56517.1"/>
    <property type="molecule type" value="Genomic_DNA"/>
</dbReference>
<feature type="region of interest" description="Disordered" evidence="7">
    <location>
        <begin position="621"/>
        <end position="945"/>
    </location>
</feature>
<dbReference type="InterPro" id="IPR013587">
    <property type="entry name" value="Nitrate/nitrite_sensing"/>
</dbReference>
<evidence type="ECO:0000259" key="9">
    <source>
        <dbReference type="SMART" id="SM00387"/>
    </source>
</evidence>
<evidence type="ECO:0000256" key="7">
    <source>
        <dbReference type="SAM" id="MobiDB-lite"/>
    </source>
</evidence>